<reference evidence="1 2" key="1">
    <citation type="submission" date="2024-07" db="EMBL/GenBank/DDBJ databases">
        <title>Section-level genome sequencing and comparative genomics of Aspergillus sections Usti and Cavernicolus.</title>
        <authorList>
            <consortium name="Lawrence Berkeley National Laboratory"/>
            <person name="Nybo J.L."/>
            <person name="Vesth T.C."/>
            <person name="Theobald S."/>
            <person name="Frisvad J.C."/>
            <person name="Larsen T.O."/>
            <person name="Kjaerboelling I."/>
            <person name="Rothschild-Mancinelli K."/>
            <person name="Lyhne E.K."/>
            <person name="Kogle M.E."/>
            <person name="Barry K."/>
            <person name="Clum A."/>
            <person name="Na H."/>
            <person name="Ledsgaard L."/>
            <person name="Lin J."/>
            <person name="Lipzen A."/>
            <person name="Kuo A."/>
            <person name="Riley R."/>
            <person name="Mondo S."/>
            <person name="Labutti K."/>
            <person name="Haridas S."/>
            <person name="Pangalinan J."/>
            <person name="Salamov A.A."/>
            <person name="Simmons B.A."/>
            <person name="Magnuson J.K."/>
            <person name="Chen J."/>
            <person name="Drula E."/>
            <person name="Henrissat B."/>
            <person name="Wiebenga A."/>
            <person name="Lubbers R.J."/>
            <person name="Gomes A.C."/>
            <person name="Macurrencykelacurrency M.R."/>
            <person name="Stajich J."/>
            <person name="Grigoriev I.V."/>
            <person name="Mortensen U.H."/>
            <person name="De Vries R.P."/>
            <person name="Baker S.E."/>
            <person name="Andersen M.R."/>
        </authorList>
    </citation>
    <scope>NUCLEOTIDE SEQUENCE [LARGE SCALE GENOMIC DNA]</scope>
    <source>
        <strain evidence="1 2">CBS 449.75</strain>
    </source>
</reference>
<dbReference type="EMBL" id="JBFXLQ010000039">
    <property type="protein sequence ID" value="KAL2864593.1"/>
    <property type="molecule type" value="Genomic_DNA"/>
</dbReference>
<dbReference type="RefSeq" id="XP_070883572.1">
    <property type="nucleotide sequence ID" value="XM_071025523.1"/>
</dbReference>
<keyword evidence="2" id="KW-1185">Reference proteome</keyword>
<gene>
    <name evidence="1" type="ORF">BJX67DRAFT_207225</name>
</gene>
<evidence type="ECO:0000313" key="2">
    <source>
        <dbReference type="Proteomes" id="UP001610432"/>
    </source>
</evidence>
<comment type="caution">
    <text evidence="1">The sequence shown here is derived from an EMBL/GenBank/DDBJ whole genome shotgun (WGS) entry which is preliminary data.</text>
</comment>
<proteinExistence type="predicted"/>
<dbReference type="GeneID" id="98140595"/>
<accession>A0ABR4LJ71</accession>
<sequence length="163" mass="19115">MRMDLHLPMNGLDPSQKLRFHKGEKTSLLDPPVFLFLPLTSQLSPLQAFPPFALAGLRFEIWYWYGNDNGYREATENLYFYLLSIPSVDLRYCSGYHAFCFPSRSRSSCIQPHMCHRLSFRVFSTVLLHLTRRSTNDPLLDHDQLTPGFGSVWYSIETHRRWL</sequence>
<protein>
    <submittedName>
        <fullName evidence="1">Uncharacterized protein</fullName>
    </submittedName>
</protein>
<dbReference type="Proteomes" id="UP001610432">
    <property type="component" value="Unassembled WGS sequence"/>
</dbReference>
<evidence type="ECO:0000313" key="1">
    <source>
        <dbReference type="EMBL" id="KAL2864593.1"/>
    </source>
</evidence>
<name>A0ABR4LJ71_9EURO</name>
<organism evidence="1 2">
    <name type="scientific">Aspergillus lucknowensis</name>
    <dbReference type="NCBI Taxonomy" id="176173"/>
    <lineage>
        <taxon>Eukaryota</taxon>
        <taxon>Fungi</taxon>
        <taxon>Dikarya</taxon>
        <taxon>Ascomycota</taxon>
        <taxon>Pezizomycotina</taxon>
        <taxon>Eurotiomycetes</taxon>
        <taxon>Eurotiomycetidae</taxon>
        <taxon>Eurotiales</taxon>
        <taxon>Aspergillaceae</taxon>
        <taxon>Aspergillus</taxon>
        <taxon>Aspergillus subgen. Nidulantes</taxon>
    </lineage>
</organism>